<gene>
    <name evidence="1" type="ORF">F2Q68_00020459</name>
</gene>
<evidence type="ECO:0000313" key="2">
    <source>
        <dbReference type="Proteomes" id="UP000712281"/>
    </source>
</evidence>
<accession>A0A8S9G9L4</accession>
<organism evidence="1 2">
    <name type="scientific">Brassica cretica</name>
    <name type="common">Mustard</name>
    <dbReference type="NCBI Taxonomy" id="69181"/>
    <lineage>
        <taxon>Eukaryota</taxon>
        <taxon>Viridiplantae</taxon>
        <taxon>Streptophyta</taxon>
        <taxon>Embryophyta</taxon>
        <taxon>Tracheophyta</taxon>
        <taxon>Spermatophyta</taxon>
        <taxon>Magnoliopsida</taxon>
        <taxon>eudicotyledons</taxon>
        <taxon>Gunneridae</taxon>
        <taxon>Pentapetalae</taxon>
        <taxon>rosids</taxon>
        <taxon>malvids</taxon>
        <taxon>Brassicales</taxon>
        <taxon>Brassicaceae</taxon>
        <taxon>Brassiceae</taxon>
        <taxon>Brassica</taxon>
    </lineage>
</organism>
<reference evidence="1" key="1">
    <citation type="submission" date="2019-12" db="EMBL/GenBank/DDBJ databases">
        <title>Genome sequencing and annotation of Brassica cretica.</title>
        <authorList>
            <person name="Studholme D.J."/>
            <person name="Sarris P.F."/>
        </authorList>
    </citation>
    <scope>NUCLEOTIDE SEQUENCE</scope>
    <source>
        <strain evidence="1">PFS-001/15</strain>
        <tissue evidence="1">Leaf</tissue>
    </source>
</reference>
<dbReference type="Proteomes" id="UP000712281">
    <property type="component" value="Unassembled WGS sequence"/>
</dbReference>
<protein>
    <submittedName>
        <fullName evidence="1">Uncharacterized protein</fullName>
    </submittedName>
</protein>
<name>A0A8S9G9L4_BRACR</name>
<evidence type="ECO:0000313" key="1">
    <source>
        <dbReference type="EMBL" id="KAF2539912.1"/>
    </source>
</evidence>
<proteinExistence type="predicted"/>
<comment type="caution">
    <text evidence="1">The sequence shown here is derived from an EMBL/GenBank/DDBJ whole genome shotgun (WGS) entry which is preliminary data.</text>
</comment>
<dbReference type="EMBL" id="QGKW02002228">
    <property type="protein sequence ID" value="KAF2539912.1"/>
    <property type="molecule type" value="Genomic_DNA"/>
</dbReference>
<dbReference type="AlphaFoldDB" id="A0A8S9G9L4"/>
<sequence length="144" mass="15957">MPTPRLFAAHITLNLPALSLSRTSGIDGSLVLGGVSWFVMFAPLHCRRLASLVSSYCCMVLMRRQGVVQRLSVQSSVAISTWSLAVWRLGVLYFVLSARLRCYEVLGKLFLDGSLSLRVDSSEKPKLPDFGSRLNLTHLFARIS</sequence>